<proteinExistence type="predicted"/>
<reference evidence="1 2" key="1">
    <citation type="journal article" date="2013" name="Genome Announc.">
        <title>First draft genome sequence from a member of the genus agrococcus, isolated from modern microbialites.</title>
        <authorList>
            <person name="White R.A.III."/>
            <person name="Grassa C.J."/>
            <person name="Suttle C.A."/>
        </authorList>
    </citation>
    <scope>NUCLEOTIDE SEQUENCE [LARGE SCALE GENOMIC DNA]</scope>
    <source>
        <strain evidence="1 2">RW1</strain>
    </source>
</reference>
<dbReference type="Proteomes" id="UP000016462">
    <property type="component" value="Unassembled WGS sequence"/>
</dbReference>
<dbReference type="AlphaFoldDB" id="U1MUA5"/>
<dbReference type="InterPro" id="IPR024248">
    <property type="entry name" value="DUF2695"/>
</dbReference>
<protein>
    <recommendedName>
        <fullName evidence="3">DUF2695 domain-containing protein</fullName>
    </recommendedName>
</protein>
<keyword evidence="2" id="KW-1185">Reference proteome</keyword>
<dbReference type="EMBL" id="ASHR01000003">
    <property type="protein sequence ID" value="ERG65536.1"/>
    <property type="molecule type" value="Genomic_DNA"/>
</dbReference>
<gene>
    <name evidence="1" type="ORF">L332_13945</name>
</gene>
<accession>U1MUA5</accession>
<name>U1MUA5_9MICO</name>
<dbReference type="RefSeq" id="WP_021064825.1">
    <property type="nucleotide sequence ID" value="NZ_ASHR01000003.1"/>
</dbReference>
<organism evidence="1 2">
    <name type="scientific">Agrococcus pavilionensis RW1</name>
    <dbReference type="NCBI Taxonomy" id="1330458"/>
    <lineage>
        <taxon>Bacteria</taxon>
        <taxon>Bacillati</taxon>
        <taxon>Actinomycetota</taxon>
        <taxon>Actinomycetes</taxon>
        <taxon>Micrococcales</taxon>
        <taxon>Microbacteriaceae</taxon>
        <taxon>Agrococcus</taxon>
    </lineage>
</organism>
<comment type="caution">
    <text evidence="1">The sequence shown here is derived from an EMBL/GenBank/DDBJ whole genome shotgun (WGS) entry which is preliminary data.</text>
</comment>
<dbReference type="Pfam" id="PF10905">
    <property type="entry name" value="DUF2695"/>
    <property type="match status" value="1"/>
</dbReference>
<evidence type="ECO:0008006" key="3">
    <source>
        <dbReference type="Google" id="ProtNLM"/>
    </source>
</evidence>
<evidence type="ECO:0000313" key="2">
    <source>
        <dbReference type="Proteomes" id="UP000016462"/>
    </source>
</evidence>
<dbReference type="OrthoDB" id="4866170at2"/>
<evidence type="ECO:0000313" key="1">
    <source>
        <dbReference type="EMBL" id="ERG65536.1"/>
    </source>
</evidence>
<sequence>MHEHEARPRVARHLDDRVDVRHGRVLDRDGHDAGLVEGVGLHASSLACLALHRAADASLAPGADPATLRRMERSIADEAESYLRGLLEEWAVPQPGECIACYLDRALEGSGCDGDLRFAERYRDLVAPRATALLARLESAGGYCDCEVLVNAMQPAWHLWSTSREIEVDGRTIVLEAEPPESMPPCLGVRRGSTQPCRNWHRMIRRGRW</sequence>